<dbReference type="OrthoDB" id="194358at2759"/>
<evidence type="ECO:0000313" key="2">
    <source>
        <dbReference type="EMBL" id="KAH7144539.1"/>
    </source>
</evidence>
<accession>A0A9P9J5D6</accession>
<sequence>MSAPMPSNPSLYEAVTPAVIAPTPNTAQRVWSLKHFMATTSLVFALIGLIVATVSIIPGFKGERLSRDALDLAQWTALKDYIEECNNEFAAGLSSPACKDAINISLPPPPHLEIDPPPPHPFRSSI</sequence>
<evidence type="ECO:0000256" key="1">
    <source>
        <dbReference type="SAM" id="Phobius"/>
    </source>
</evidence>
<comment type="caution">
    <text evidence="2">The sequence shown here is derived from an EMBL/GenBank/DDBJ whole genome shotgun (WGS) entry which is preliminary data.</text>
</comment>
<dbReference type="Proteomes" id="UP000717696">
    <property type="component" value="Unassembled WGS sequence"/>
</dbReference>
<keyword evidence="1" id="KW-1133">Transmembrane helix</keyword>
<keyword evidence="1" id="KW-0472">Membrane</keyword>
<feature type="transmembrane region" description="Helical" evidence="1">
    <location>
        <begin position="36"/>
        <end position="57"/>
    </location>
</feature>
<keyword evidence="3" id="KW-1185">Reference proteome</keyword>
<dbReference type="AlphaFoldDB" id="A0A9P9J5D6"/>
<proteinExistence type="predicted"/>
<name>A0A9P9J5D6_9HYPO</name>
<organism evidence="2 3">
    <name type="scientific">Dactylonectria estremocensis</name>
    <dbReference type="NCBI Taxonomy" id="1079267"/>
    <lineage>
        <taxon>Eukaryota</taxon>
        <taxon>Fungi</taxon>
        <taxon>Dikarya</taxon>
        <taxon>Ascomycota</taxon>
        <taxon>Pezizomycotina</taxon>
        <taxon>Sordariomycetes</taxon>
        <taxon>Hypocreomycetidae</taxon>
        <taxon>Hypocreales</taxon>
        <taxon>Nectriaceae</taxon>
        <taxon>Dactylonectria</taxon>
    </lineage>
</organism>
<dbReference type="EMBL" id="JAGMUU010000010">
    <property type="protein sequence ID" value="KAH7144539.1"/>
    <property type="molecule type" value="Genomic_DNA"/>
</dbReference>
<keyword evidence="1" id="KW-0812">Transmembrane</keyword>
<evidence type="ECO:0000313" key="3">
    <source>
        <dbReference type="Proteomes" id="UP000717696"/>
    </source>
</evidence>
<protein>
    <submittedName>
        <fullName evidence="2">Uncharacterized protein</fullName>
    </submittedName>
</protein>
<gene>
    <name evidence="2" type="ORF">B0J13DRAFT_623075</name>
</gene>
<reference evidence="2" key="1">
    <citation type="journal article" date="2021" name="Nat. Commun.">
        <title>Genetic determinants of endophytism in the Arabidopsis root mycobiome.</title>
        <authorList>
            <person name="Mesny F."/>
            <person name="Miyauchi S."/>
            <person name="Thiergart T."/>
            <person name="Pickel B."/>
            <person name="Atanasova L."/>
            <person name="Karlsson M."/>
            <person name="Huettel B."/>
            <person name="Barry K.W."/>
            <person name="Haridas S."/>
            <person name="Chen C."/>
            <person name="Bauer D."/>
            <person name="Andreopoulos W."/>
            <person name="Pangilinan J."/>
            <person name="LaButti K."/>
            <person name="Riley R."/>
            <person name="Lipzen A."/>
            <person name="Clum A."/>
            <person name="Drula E."/>
            <person name="Henrissat B."/>
            <person name="Kohler A."/>
            <person name="Grigoriev I.V."/>
            <person name="Martin F.M."/>
            <person name="Hacquard S."/>
        </authorList>
    </citation>
    <scope>NUCLEOTIDE SEQUENCE</scope>
    <source>
        <strain evidence="2">MPI-CAGE-AT-0021</strain>
    </source>
</reference>